<dbReference type="OrthoDB" id="2742161at2759"/>
<evidence type="ECO:0000313" key="2">
    <source>
        <dbReference type="Proteomes" id="UP000298061"/>
    </source>
</evidence>
<dbReference type="InterPro" id="IPR040521">
    <property type="entry name" value="KDZ"/>
</dbReference>
<dbReference type="Proteomes" id="UP000298061">
    <property type="component" value="Unassembled WGS sequence"/>
</dbReference>
<protein>
    <submittedName>
        <fullName evidence="1">Uncharacterized protein</fullName>
    </submittedName>
</protein>
<evidence type="ECO:0000313" key="1">
    <source>
        <dbReference type="EMBL" id="TFY81936.1"/>
    </source>
</evidence>
<dbReference type="Pfam" id="PF18758">
    <property type="entry name" value="KDZ"/>
    <property type="match status" value="1"/>
</dbReference>
<sequence length="444" mass="50984">MDKDDRPLTHGAAFFAKSLTIRNGWKIVLKMPRLSSFKALTNQYSGKVVAGLVALACARSGMIMAGGVVDLPKGERVDFAKVSATRAFVQLLLWYEYYDIVCQYIINFDKRMLDFPGAPVFPKTHHLIGAYHLPGHVKPECKTKHNGHFVPGTGHTDGEDFERVWSVQNAIARSTREMGPGHRHDALNVHMADYNAQKVFKQASLAVKRYKRIQERFESDRANLEGMERSLTEFGAPLEDWRKQERAWLKKVNDPNWRREDITNPYEPQEDKKQALAELNRENERDRAANGTTSEPTHRLGRLMKFAMDIEQKQGKIHAQLSEYKAKKSDSVYNEIELLRQRLADDVQEWEAVYEDSLGQIVEELDMLPRFATTTWPAMASLQRCDPEDVSLPVPSQYPSSVRCCAEFAKAIRTERVLREGHANDLIRDIKKKFRYAWVYLAID</sequence>
<gene>
    <name evidence="1" type="ORF">EWM64_g2074</name>
</gene>
<comment type="caution">
    <text evidence="1">The sequence shown here is derived from an EMBL/GenBank/DDBJ whole genome shotgun (WGS) entry which is preliminary data.</text>
</comment>
<dbReference type="STRING" id="135208.A0A4Z0A4H1"/>
<dbReference type="PANTHER" id="PTHR33104">
    <property type="entry name" value="SI:DKEY-29D5.2"/>
    <property type="match status" value="1"/>
</dbReference>
<dbReference type="EMBL" id="SFCI01000159">
    <property type="protein sequence ID" value="TFY81936.1"/>
    <property type="molecule type" value="Genomic_DNA"/>
</dbReference>
<dbReference type="PANTHER" id="PTHR33104:SF2">
    <property type="entry name" value="CXC3 LIKE CYSTEINE CLUSTER DOMAIN-CONTAINING PROTEIN"/>
    <property type="match status" value="1"/>
</dbReference>
<reference evidence="1 2" key="1">
    <citation type="submission" date="2019-02" db="EMBL/GenBank/DDBJ databases">
        <title>Genome sequencing of the rare red list fungi Hericium alpestre (H. flagellum).</title>
        <authorList>
            <person name="Buettner E."/>
            <person name="Kellner H."/>
        </authorList>
    </citation>
    <scope>NUCLEOTIDE SEQUENCE [LARGE SCALE GENOMIC DNA]</scope>
    <source>
        <strain evidence="1 2">DSM 108284</strain>
    </source>
</reference>
<name>A0A4Z0A4H1_9AGAM</name>
<organism evidence="1 2">
    <name type="scientific">Hericium alpestre</name>
    <dbReference type="NCBI Taxonomy" id="135208"/>
    <lineage>
        <taxon>Eukaryota</taxon>
        <taxon>Fungi</taxon>
        <taxon>Dikarya</taxon>
        <taxon>Basidiomycota</taxon>
        <taxon>Agaricomycotina</taxon>
        <taxon>Agaricomycetes</taxon>
        <taxon>Russulales</taxon>
        <taxon>Hericiaceae</taxon>
        <taxon>Hericium</taxon>
    </lineage>
</organism>
<keyword evidence="2" id="KW-1185">Reference proteome</keyword>
<dbReference type="AlphaFoldDB" id="A0A4Z0A4H1"/>
<proteinExistence type="predicted"/>
<accession>A0A4Z0A4H1</accession>